<dbReference type="PANTHER" id="PTHR22854:SF2">
    <property type="entry name" value="INDOLE-3-GLYCEROL-PHOSPHATE SYNTHASE"/>
    <property type="match status" value="1"/>
</dbReference>
<feature type="domain" description="Indole-3-glycerol phosphate synthase" evidence="13">
    <location>
        <begin position="89"/>
        <end position="321"/>
    </location>
</feature>
<dbReference type="InterPro" id="IPR013785">
    <property type="entry name" value="Aldolase_TIM"/>
</dbReference>
<organism evidence="15 16">
    <name type="scientific">Aureococcus anophagefferens</name>
    <name type="common">Harmful bloom alga</name>
    <dbReference type="NCBI Taxonomy" id="44056"/>
    <lineage>
        <taxon>Eukaryota</taxon>
        <taxon>Sar</taxon>
        <taxon>Stramenopiles</taxon>
        <taxon>Ochrophyta</taxon>
        <taxon>Pelagophyceae</taxon>
        <taxon>Pelagomonadales</taxon>
        <taxon>Pelagomonadaceae</taxon>
        <taxon>Aureococcus</taxon>
    </lineage>
</organism>
<feature type="chain" id="PRO_5045279576" evidence="12">
    <location>
        <begin position="20"/>
        <end position="602"/>
    </location>
</feature>
<comment type="catalytic activity">
    <reaction evidence="2">
        <text>1-(2-carboxyphenylamino)-1-deoxy-D-ribulose 5-phosphate + H(+) = (1S,2R)-1-C-(indol-3-yl)glycerol 3-phosphate + CO2 + H2O</text>
        <dbReference type="Rhea" id="RHEA:23476"/>
        <dbReference type="ChEBI" id="CHEBI:15377"/>
        <dbReference type="ChEBI" id="CHEBI:15378"/>
        <dbReference type="ChEBI" id="CHEBI:16526"/>
        <dbReference type="ChEBI" id="CHEBI:58613"/>
        <dbReference type="ChEBI" id="CHEBI:58866"/>
        <dbReference type="EC" id="4.1.1.48"/>
    </reaction>
</comment>
<evidence type="ECO:0000313" key="15">
    <source>
        <dbReference type="EMBL" id="KAK7235913.1"/>
    </source>
</evidence>
<evidence type="ECO:0000256" key="6">
    <source>
        <dbReference type="ARBA" id="ARBA00022793"/>
    </source>
</evidence>
<keyword evidence="10" id="KW-0456">Lyase</keyword>
<proteinExistence type="inferred from homology"/>
<dbReference type="Pfam" id="PF00218">
    <property type="entry name" value="IGPS"/>
    <property type="match status" value="1"/>
</dbReference>
<evidence type="ECO:0000256" key="2">
    <source>
        <dbReference type="ARBA" id="ARBA00001633"/>
    </source>
</evidence>
<keyword evidence="12" id="KW-0732">Signal</keyword>
<dbReference type="HAMAP" id="MF_00135">
    <property type="entry name" value="PRAI"/>
    <property type="match status" value="1"/>
</dbReference>
<dbReference type="InterPro" id="IPR045186">
    <property type="entry name" value="Indole-3-glycerol_P_synth"/>
</dbReference>
<dbReference type="PANTHER" id="PTHR22854">
    <property type="entry name" value="TRYPTOPHAN BIOSYNTHESIS PROTEIN"/>
    <property type="match status" value="1"/>
</dbReference>
<dbReference type="Pfam" id="PF00697">
    <property type="entry name" value="PRAI"/>
    <property type="match status" value="1"/>
</dbReference>
<keyword evidence="16" id="KW-1185">Reference proteome</keyword>
<evidence type="ECO:0000256" key="3">
    <source>
        <dbReference type="ARBA" id="ARBA00004664"/>
    </source>
</evidence>
<evidence type="ECO:0000256" key="1">
    <source>
        <dbReference type="ARBA" id="ARBA00001164"/>
    </source>
</evidence>
<dbReference type="SUPFAM" id="SSF51366">
    <property type="entry name" value="Ribulose-phoshate binding barrel"/>
    <property type="match status" value="2"/>
</dbReference>
<evidence type="ECO:0000256" key="12">
    <source>
        <dbReference type="SAM" id="SignalP"/>
    </source>
</evidence>
<evidence type="ECO:0000256" key="9">
    <source>
        <dbReference type="ARBA" id="ARBA00023235"/>
    </source>
</evidence>
<comment type="caution">
    <text evidence="15">The sequence shown here is derived from an EMBL/GenBank/DDBJ whole genome shotgun (WGS) entry which is preliminary data.</text>
</comment>
<evidence type="ECO:0000259" key="14">
    <source>
        <dbReference type="Pfam" id="PF00697"/>
    </source>
</evidence>
<comment type="pathway">
    <text evidence="4">Amino-acid biosynthesis; L-tryptophan biosynthesis; L-tryptophan from chorismate: step 4/5.</text>
</comment>
<dbReference type="InterPro" id="IPR011060">
    <property type="entry name" value="RibuloseP-bd_barrel"/>
</dbReference>
<sequence length="602" mass="62372">MACATLRAAMLVAAACAFGAPRSPRASAPLRSTEAEAGHLLGFGDADHVMSTLQTINARCAALAETRDAAYERVLCERVAAVDAAVGAPMDVAKRLRADAAGESVAIAAEFKRASPSKGPINVDAAIADVASLYASAGASLISVLTEPDWFQGSLDDLYAAREAVHGLGARRPALLRKDFVSRPVQVLEARAYGADCVLLIVACLEKSELRALVEACAAQNIMALVEVHTEAEMALALDCPGVECIGINNRNLHSFKLDMSTTERLMSYARSRGASEDLVFASLSGVSMRSEVVALKDVECVLVGEALMRSSDPARLVAELKGTVEASVSVADEATRPLAKVCGVTSVADALAACRAGADLIGVINVAKSKRYVDAATAKAIVDAVREYGERSGPWAAPASEPSLEAWAARLRRDTARGRPLVVGVVQDQPLGDVLDFVEHAGVDCVQLHGTEDAAYAAALPVPHLRVLHAPALPPGAGGAARPGRAALAGEMDRDPRCCAVVLDAVQAGATLSGGASVAFDWRRRRPRSPTTRGVAAIVAGGLDGAAVAVAAGDCAGHVGYDASSKLERAPGAKDHGRVRDYVAAVKATANRAAWRDVGGM</sequence>
<evidence type="ECO:0000256" key="8">
    <source>
        <dbReference type="ARBA" id="ARBA00023141"/>
    </source>
</evidence>
<dbReference type="EMBL" id="JBBJCI010000288">
    <property type="protein sequence ID" value="KAK7235913.1"/>
    <property type="molecule type" value="Genomic_DNA"/>
</dbReference>
<name>A0ABR1FQR8_AURAN</name>
<feature type="domain" description="N-(5'phosphoribosyl) anthranilate isomerase (PRAI)" evidence="14">
    <location>
        <begin position="416"/>
        <end position="584"/>
    </location>
</feature>
<dbReference type="Proteomes" id="UP001363151">
    <property type="component" value="Unassembled WGS sequence"/>
</dbReference>
<evidence type="ECO:0000256" key="10">
    <source>
        <dbReference type="ARBA" id="ARBA00023239"/>
    </source>
</evidence>
<reference evidence="15 16" key="1">
    <citation type="submission" date="2024-03" db="EMBL/GenBank/DDBJ databases">
        <title>Aureococcus anophagefferens CCMP1851 and Kratosvirus quantuckense: Draft genome of a second virus-susceptible host strain in the model system.</title>
        <authorList>
            <person name="Chase E."/>
            <person name="Truchon A.R."/>
            <person name="Schepens W."/>
            <person name="Wilhelm S.W."/>
        </authorList>
    </citation>
    <scope>NUCLEOTIDE SEQUENCE [LARGE SCALE GENOMIC DNA]</scope>
    <source>
        <strain evidence="15 16">CCMP1851</strain>
    </source>
</reference>
<gene>
    <name evidence="15" type="primary">TRP3</name>
    <name evidence="15" type="ORF">SO694_00065027</name>
</gene>
<evidence type="ECO:0000259" key="13">
    <source>
        <dbReference type="Pfam" id="PF00218"/>
    </source>
</evidence>
<evidence type="ECO:0000256" key="4">
    <source>
        <dbReference type="ARBA" id="ARBA00004696"/>
    </source>
</evidence>
<evidence type="ECO:0000256" key="11">
    <source>
        <dbReference type="ARBA" id="ARBA00023268"/>
    </source>
</evidence>
<protein>
    <submittedName>
        <fullName evidence="15">Indole-3-glycerol-phosphate synthase</fullName>
    </submittedName>
</protein>
<dbReference type="Gene3D" id="3.20.20.70">
    <property type="entry name" value="Aldolase class I"/>
    <property type="match status" value="2"/>
</dbReference>
<feature type="signal peptide" evidence="12">
    <location>
        <begin position="1"/>
        <end position="19"/>
    </location>
</feature>
<comment type="pathway">
    <text evidence="3">Amino-acid biosynthesis; L-tryptophan biosynthesis; L-tryptophan from chorismate: step 3/5.</text>
</comment>
<dbReference type="InterPro" id="IPR013798">
    <property type="entry name" value="Indole-3-glycerol_P_synth_dom"/>
</dbReference>
<keyword evidence="11" id="KW-0511">Multifunctional enzyme</keyword>
<dbReference type="CDD" id="cd00405">
    <property type="entry name" value="PRAI"/>
    <property type="match status" value="1"/>
</dbReference>
<keyword evidence="7" id="KW-0822">Tryptophan biosynthesis</keyword>
<keyword evidence="8" id="KW-0057">Aromatic amino acid biosynthesis</keyword>
<evidence type="ECO:0000256" key="7">
    <source>
        <dbReference type="ARBA" id="ARBA00022822"/>
    </source>
</evidence>
<comment type="catalytic activity">
    <reaction evidence="1">
        <text>N-(5-phospho-beta-D-ribosyl)anthranilate = 1-(2-carboxyphenylamino)-1-deoxy-D-ribulose 5-phosphate</text>
        <dbReference type="Rhea" id="RHEA:21540"/>
        <dbReference type="ChEBI" id="CHEBI:18277"/>
        <dbReference type="ChEBI" id="CHEBI:58613"/>
        <dbReference type="EC" id="5.3.1.24"/>
    </reaction>
</comment>
<keyword evidence="6" id="KW-0210">Decarboxylase</keyword>
<dbReference type="CDD" id="cd00331">
    <property type="entry name" value="IGPS"/>
    <property type="match status" value="1"/>
</dbReference>
<evidence type="ECO:0000256" key="5">
    <source>
        <dbReference type="ARBA" id="ARBA00022605"/>
    </source>
</evidence>
<accession>A0ABR1FQR8</accession>
<dbReference type="InterPro" id="IPR001240">
    <property type="entry name" value="PRAI_dom"/>
</dbReference>
<keyword evidence="5" id="KW-0028">Amino-acid biosynthesis</keyword>
<keyword evidence="9" id="KW-0413">Isomerase</keyword>
<evidence type="ECO:0000313" key="16">
    <source>
        <dbReference type="Proteomes" id="UP001363151"/>
    </source>
</evidence>